<dbReference type="Proteomes" id="UP001460270">
    <property type="component" value="Unassembled WGS sequence"/>
</dbReference>
<evidence type="ECO:0000313" key="2">
    <source>
        <dbReference type="EMBL" id="KAK7910520.1"/>
    </source>
</evidence>
<evidence type="ECO:0000313" key="3">
    <source>
        <dbReference type="Proteomes" id="UP001460270"/>
    </source>
</evidence>
<keyword evidence="3" id="KW-1185">Reference proteome</keyword>
<dbReference type="EMBL" id="JBBPFD010000010">
    <property type="protein sequence ID" value="KAK7910520.1"/>
    <property type="molecule type" value="Genomic_DNA"/>
</dbReference>
<name>A0AAW0P8U5_9GOBI</name>
<feature type="compositionally biased region" description="Low complexity" evidence="1">
    <location>
        <begin position="303"/>
        <end position="324"/>
    </location>
</feature>
<proteinExistence type="predicted"/>
<evidence type="ECO:0000256" key="1">
    <source>
        <dbReference type="SAM" id="MobiDB-lite"/>
    </source>
</evidence>
<feature type="region of interest" description="Disordered" evidence="1">
    <location>
        <begin position="20"/>
        <end position="45"/>
    </location>
</feature>
<dbReference type="AlphaFoldDB" id="A0AAW0P8U5"/>
<organism evidence="2 3">
    <name type="scientific">Mugilogobius chulae</name>
    <name type="common">yellowstripe goby</name>
    <dbReference type="NCBI Taxonomy" id="88201"/>
    <lineage>
        <taxon>Eukaryota</taxon>
        <taxon>Metazoa</taxon>
        <taxon>Chordata</taxon>
        <taxon>Craniata</taxon>
        <taxon>Vertebrata</taxon>
        <taxon>Euteleostomi</taxon>
        <taxon>Actinopterygii</taxon>
        <taxon>Neopterygii</taxon>
        <taxon>Teleostei</taxon>
        <taxon>Neoteleostei</taxon>
        <taxon>Acanthomorphata</taxon>
        <taxon>Gobiaria</taxon>
        <taxon>Gobiiformes</taxon>
        <taxon>Gobioidei</taxon>
        <taxon>Gobiidae</taxon>
        <taxon>Gobionellinae</taxon>
        <taxon>Mugilogobius</taxon>
    </lineage>
</organism>
<accession>A0AAW0P8U5</accession>
<feature type="region of interest" description="Disordered" evidence="1">
    <location>
        <begin position="303"/>
        <end position="360"/>
    </location>
</feature>
<feature type="compositionally biased region" description="Basic and acidic residues" evidence="1">
    <location>
        <begin position="325"/>
        <end position="348"/>
    </location>
</feature>
<comment type="caution">
    <text evidence="2">The sequence shown here is derived from an EMBL/GenBank/DDBJ whole genome shotgun (WGS) entry which is preliminary data.</text>
</comment>
<sequence length="360" mass="40870">MQTIHACSFIEEPCCAPPSPRLLPLRDGPRPAAERGPAQSSEAWVERRVKSGITDKAAGRARAFVPPSLHSQPTPTASDGKWKQSLSGAKLLRYHRHRYGTPASGNMEVNWEIVKKLIRAIHKALKKEHHFKFLSKNEEVPYGLRRLEEGLRNNILPYWPNQKIELEKFGKDLEFEYEGFAYSALFRVMGESLGSSGPGSEEGEGYRAFEIAISWCKRDNKRFDERVVGTVRTKMEERLGKREIRKEGREERKNKWRPEVPPCWHLARSRSILPGCLIAWRVSPWFRIWWATQATRITAAAEGTGGTTTATTTTTAKDTGAAGEDGTRRTTAGERSWGGDRQREREDIYENVPPGREEEI</sequence>
<gene>
    <name evidence="2" type="ORF">WMY93_015204</name>
</gene>
<protein>
    <submittedName>
        <fullName evidence="2">Uncharacterized protein</fullName>
    </submittedName>
</protein>
<reference evidence="3" key="1">
    <citation type="submission" date="2024-04" db="EMBL/GenBank/DDBJ databases">
        <title>Salinicola lusitanus LLJ914,a marine bacterium isolated from the Okinawa Trough.</title>
        <authorList>
            <person name="Li J."/>
        </authorList>
    </citation>
    <scope>NUCLEOTIDE SEQUENCE [LARGE SCALE GENOMIC DNA]</scope>
</reference>